<sequence length="223" mass="24110">EDEDEEEGDDEEEGEKMDEDVGEKAQKKEGIQFNYASIGAMLFDVGKKESVKTKRRAKLYDLAKKFEQAAHGKDPFEMPVVSKQEPISGRAFHNAVQKAMSQDLRARKGKEAGKKTRKILRKRPADTDLSNGLSGMINLDSFKPSEKKFKGEGTADKKQTSGKGGKKKTSKVTSGGAINKRKRAQGIATGSAKASAKGAAKGGAKRKVSKRPKTKSGKAKGGH</sequence>
<evidence type="ECO:0000313" key="2">
    <source>
        <dbReference type="EMBL" id="GMR48914.1"/>
    </source>
</evidence>
<dbReference type="AlphaFoldDB" id="A0AAN5I246"/>
<evidence type="ECO:0000313" key="3">
    <source>
        <dbReference type="Proteomes" id="UP001328107"/>
    </source>
</evidence>
<comment type="caution">
    <text evidence="2">The sequence shown here is derived from an EMBL/GenBank/DDBJ whole genome shotgun (WGS) entry which is preliminary data.</text>
</comment>
<keyword evidence="3" id="KW-1185">Reference proteome</keyword>
<feature type="region of interest" description="Disordered" evidence="1">
    <location>
        <begin position="99"/>
        <end position="223"/>
    </location>
</feature>
<dbReference type="EMBL" id="BTRK01000004">
    <property type="protein sequence ID" value="GMR48914.1"/>
    <property type="molecule type" value="Genomic_DNA"/>
</dbReference>
<organism evidence="2 3">
    <name type="scientific">Pristionchus mayeri</name>
    <dbReference type="NCBI Taxonomy" id="1317129"/>
    <lineage>
        <taxon>Eukaryota</taxon>
        <taxon>Metazoa</taxon>
        <taxon>Ecdysozoa</taxon>
        <taxon>Nematoda</taxon>
        <taxon>Chromadorea</taxon>
        <taxon>Rhabditida</taxon>
        <taxon>Rhabditina</taxon>
        <taxon>Diplogasteromorpha</taxon>
        <taxon>Diplogasteroidea</taxon>
        <taxon>Neodiplogasteridae</taxon>
        <taxon>Pristionchus</taxon>
    </lineage>
</organism>
<proteinExistence type="predicted"/>
<feature type="compositionally biased region" description="Basic and acidic residues" evidence="1">
    <location>
        <begin position="104"/>
        <end position="114"/>
    </location>
</feature>
<name>A0AAN5I246_9BILA</name>
<feature type="region of interest" description="Disordered" evidence="1">
    <location>
        <begin position="1"/>
        <end position="29"/>
    </location>
</feature>
<feature type="compositionally biased region" description="Low complexity" evidence="1">
    <location>
        <begin position="190"/>
        <end position="199"/>
    </location>
</feature>
<accession>A0AAN5I246</accession>
<feature type="compositionally biased region" description="Basic residues" evidence="1">
    <location>
        <begin position="203"/>
        <end position="223"/>
    </location>
</feature>
<dbReference type="Proteomes" id="UP001328107">
    <property type="component" value="Unassembled WGS sequence"/>
</dbReference>
<protein>
    <submittedName>
        <fullName evidence="2">Uncharacterized protein</fullName>
    </submittedName>
</protein>
<feature type="compositionally biased region" description="Acidic residues" evidence="1">
    <location>
        <begin position="1"/>
        <end position="21"/>
    </location>
</feature>
<gene>
    <name evidence="2" type="ORF">PMAYCL1PPCAC_19109</name>
</gene>
<evidence type="ECO:0000256" key="1">
    <source>
        <dbReference type="SAM" id="MobiDB-lite"/>
    </source>
</evidence>
<feature type="non-terminal residue" evidence="2">
    <location>
        <position position="1"/>
    </location>
</feature>
<feature type="compositionally biased region" description="Basic and acidic residues" evidence="1">
    <location>
        <begin position="143"/>
        <end position="159"/>
    </location>
</feature>
<reference evidence="3" key="1">
    <citation type="submission" date="2022-10" db="EMBL/GenBank/DDBJ databases">
        <title>Genome assembly of Pristionchus species.</title>
        <authorList>
            <person name="Yoshida K."/>
            <person name="Sommer R.J."/>
        </authorList>
    </citation>
    <scope>NUCLEOTIDE SEQUENCE [LARGE SCALE GENOMIC DNA]</scope>
    <source>
        <strain evidence="3">RS5460</strain>
    </source>
</reference>